<proteinExistence type="inferred from homology"/>
<comment type="similarity">
    <text evidence="3 15">Belongs to the peptidase S11 family.</text>
</comment>
<feature type="chain" id="PRO_5006415825" description="serine-type D-Ala-D-Ala carboxypeptidase" evidence="16">
    <location>
        <begin position="28"/>
        <end position="422"/>
    </location>
</feature>
<feature type="active site" evidence="13">
    <location>
        <position position="128"/>
    </location>
</feature>
<evidence type="ECO:0000256" key="5">
    <source>
        <dbReference type="ARBA" id="ARBA00022645"/>
    </source>
</evidence>
<reference evidence="18 19" key="1">
    <citation type="journal article" date="2015" name="Genome Announc.">
        <title>Expanding the biotechnology potential of lactobacilli through comparative genomics of 213 strains and associated genera.</title>
        <authorList>
            <person name="Sun Z."/>
            <person name="Harris H.M."/>
            <person name="McCann A."/>
            <person name="Guo C."/>
            <person name="Argimon S."/>
            <person name="Zhang W."/>
            <person name="Yang X."/>
            <person name="Jeffery I.B."/>
            <person name="Cooney J.C."/>
            <person name="Kagawa T.F."/>
            <person name="Liu W."/>
            <person name="Song Y."/>
            <person name="Salvetti E."/>
            <person name="Wrobel A."/>
            <person name="Rasinkangas P."/>
            <person name="Parkhill J."/>
            <person name="Rea M.C."/>
            <person name="O'Sullivan O."/>
            <person name="Ritari J."/>
            <person name="Douillard F.P."/>
            <person name="Paul Ross R."/>
            <person name="Yang R."/>
            <person name="Briner A.E."/>
            <person name="Felis G.E."/>
            <person name="de Vos W.M."/>
            <person name="Barrangou R."/>
            <person name="Klaenhammer T.R."/>
            <person name="Caufield P.W."/>
            <person name="Cui Y."/>
            <person name="Zhang H."/>
            <person name="O'Toole P.W."/>
        </authorList>
    </citation>
    <scope>NUCLEOTIDE SEQUENCE [LARGE SCALE GENOMIC DNA]</scope>
    <source>
        <strain evidence="18 19">DSM 24302</strain>
    </source>
</reference>
<dbReference type="STRING" id="1423802.FC56_GL001499"/>
<dbReference type="Pfam" id="PF07943">
    <property type="entry name" value="PBP5_C"/>
    <property type="match status" value="1"/>
</dbReference>
<feature type="domain" description="Peptidase S11 D-Ala-D-Ala carboxypeptidase A C-terminal" evidence="17">
    <location>
        <begin position="304"/>
        <end position="404"/>
    </location>
</feature>
<comment type="caution">
    <text evidence="18">The sequence shown here is derived from an EMBL/GenBank/DDBJ whole genome shotgun (WGS) entry which is preliminary data.</text>
</comment>
<dbReference type="InterPro" id="IPR012338">
    <property type="entry name" value="Beta-lactam/transpept-like"/>
</dbReference>
<evidence type="ECO:0000256" key="3">
    <source>
        <dbReference type="ARBA" id="ARBA00007164"/>
    </source>
</evidence>
<dbReference type="Proteomes" id="UP000051256">
    <property type="component" value="Unassembled WGS sequence"/>
</dbReference>
<feature type="signal peptide" evidence="16">
    <location>
        <begin position="1"/>
        <end position="27"/>
    </location>
</feature>
<keyword evidence="8" id="KW-0378">Hydrolase</keyword>
<protein>
    <recommendedName>
        <fullName evidence="4">serine-type D-Ala-D-Ala carboxypeptidase</fullName>
        <ecNumber evidence="4">3.4.16.4</ecNumber>
    </recommendedName>
</protein>
<keyword evidence="7 16" id="KW-0732">Signal</keyword>
<evidence type="ECO:0000256" key="9">
    <source>
        <dbReference type="ARBA" id="ARBA00022960"/>
    </source>
</evidence>
<keyword evidence="6" id="KW-0645">Protease</keyword>
<evidence type="ECO:0000256" key="13">
    <source>
        <dbReference type="PIRSR" id="PIRSR618044-1"/>
    </source>
</evidence>
<dbReference type="EMBL" id="AYZR01000004">
    <property type="protein sequence ID" value="KRM94541.1"/>
    <property type="molecule type" value="Genomic_DNA"/>
</dbReference>
<comment type="pathway">
    <text evidence="2">Cell wall biogenesis; peptidoglycan biosynthesis.</text>
</comment>
<dbReference type="AlphaFoldDB" id="A0A0R2CRZ4"/>
<evidence type="ECO:0000256" key="6">
    <source>
        <dbReference type="ARBA" id="ARBA00022670"/>
    </source>
</evidence>
<feature type="active site" description="Proton acceptor" evidence="13">
    <location>
        <position position="67"/>
    </location>
</feature>
<dbReference type="Pfam" id="PF00768">
    <property type="entry name" value="Peptidase_S11"/>
    <property type="match status" value="1"/>
</dbReference>
<dbReference type="Gene3D" id="3.40.710.10">
    <property type="entry name" value="DD-peptidase/beta-lactamase superfamily"/>
    <property type="match status" value="1"/>
</dbReference>
<evidence type="ECO:0000256" key="4">
    <source>
        <dbReference type="ARBA" id="ARBA00012448"/>
    </source>
</evidence>
<evidence type="ECO:0000313" key="18">
    <source>
        <dbReference type="EMBL" id="KRM94541.1"/>
    </source>
</evidence>
<keyword evidence="5 18" id="KW-0121">Carboxypeptidase</keyword>
<dbReference type="InterPro" id="IPR001967">
    <property type="entry name" value="Peptidase_S11_N"/>
</dbReference>
<evidence type="ECO:0000256" key="7">
    <source>
        <dbReference type="ARBA" id="ARBA00022729"/>
    </source>
</evidence>
<dbReference type="Gene3D" id="2.60.410.10">
    <property type="entry name" value="D-Ala-D-Ala carboxypeptidase, C-terminal domain"/>
    <property type="match status" value="1"/>
</dbReference>
<evidence type="ECO:0000256" key="16">
    <source>
        <dbReference type="SAM" id="SignalP"/>
    </source>
</evidence>
<evidence type="ECO:0000256" key="1">
    <source>
        <dbReference type="ARBA" id="ARBA00003217"/>
    </source>
</evidence>
<name>A0A0R2CRZ4_9LACO</name>
<dbReference type="SMART" id="SM00936">
    <property type="entry name" value="PBP5_C"/>
    <property type="match status" value="1"/>
</dbReference>
<keyword evidence="19" id="KW-1185">Reference proteome</keyword>
<evidence type="ECO:0000256" key="8">
    <source>
        <dbReference type="ARBA" id="ARBA00022801"/>
    </source>
</evidence>
<evidence type="ECO:0000256" key="10">
    <source>
        <dbReference type="ARBA" id="ARBA00022984"/>
    </source>
</evidence>
<dbReference type="PRINTS" id="PR00725">
    <property type="entry name" value="DADACBPTASE1"/>
</dbReference>
<evidence type="ECO:0000256" key="11">
    <source>
        <dbReference type="ARBA" id="ARBA00023316"/>
    </source>
</evidence>
<dbReference type="GO" id="GO:0009252">
    <property type="term" value="P:peptidoglycan biosynthetic process"/>
    <property type="evidence" value="ECO:0007669"/>
    <property type="project" value="UniProtKB-UniPathway"/>
</dbReference>
<dbReference type="GO" id="GO:0006508">
    <property type="term" value="P:proteolysis"/>
    <property type="evidence" value="ECO:0007669"/>
    <property type="project" value="UniProtKB-KW"/>
</dbReference>
<dbReference type="EC" id="3.4.16.4" evidence="4"/>
<dbReference type="SUPFAM" id="SSF56601">
    <property type="entry name" value="beta-lactamase/transpeptidase-like"/>
    <property type="match status" value="1"/>
</dbReference>
<evidence type="ECO:0000256" key="2">
    <source>
        <dbReference type="ARBA" id="ARBA00004752"/>
    </source>
</evidence>
<feature type="binding site" evidence="14">
    <location>
        <position position="250"/>
    </location>
    <ligand>
        <name>substrate</name>
    </ligand>
</feature>
<evidence type="ECO:0000259" key="17">
    <source>
        <dbReference type="SMART" id="SM00936"/>
    </source>
</evidence>
<comment type="function">
    <text evidence="1">Removes C-terminal D-alanyl residues from sugar-peptide cell wall precursors.</text>
</comment>
<sequence length="422" mass="44303">MRFKKTLLIGTATIGLASSFTVAPALAATTTTPKIAVKAAIAVDSSTGQILYHKNTKQTLPIASISKLLTVYIVVQQIQAGKLKWTDQVKISPAVAKISQNSELTNVPLVSGESYSVRELVNASLVVSANAAALVLGQKVSGSSANFRKLMQTTAKQLGIKGAKLYNAAGVTNGLAGGLKLTGVSDDAENKMSAQGVALLASQLLQEMPSITQITKKTNLNFEGTTYEGHNLLLKGQSQAQPGLNVDGLKSGTSDAAGGSFVGTATKRGHRIVTVVLHAGNQSPTDPARYQQTAKLMKYVYKTFKPVTIAAGTKLKGASSAEVPNGKQTTVGLRTANIESVWIPKRDGKNSVTGSLQLDNGEKTLTAPVVNNVAVGNAYFKVDGTSPTYLPSNSSAISLTTVNSVDKANIFVRAWRAIVNWF</sequence>
<evidence type="ECO:0000256" key="14">
    <source>
        <dbReference type="PIRSR" id="PIRSR618044-2"/>
    </source>
</evidence>
<dbReference type="InterPro" id="IPR037167">
    <property type="entry name" value="Peptidase_S11_C_sf"/>
</dbReference>
<keyword evidence="9" id="KW-0133">Cell shape</keyword>
<dbReference type="GO" id="GO:0008360">
    <property type="term" value="P:regulation of cell shape"/>
    <property type="evidence" value="ECO:0007669"/>
    <property type="project" value="UniProtKB-KW"/>
</dbReference>
<feature type="active site" description="Acyl-ester intermediate" evidence="13">
    <location>
        <position position="64"/>
    </location>
</feature>
<accession>A0A0R2CRZ4</accession>
<dbReference type="PANTHER" id="PTHR21581">
    <property type="entry name" value="D-ALANYL-D-ALANINE CARBOXYPEPTIDASE"/>
    <property type="match status" value="1"/>
</dbReference>
<keyword evidence="10" id="KW-0573">Peptidoglycan synthesis</keyword>
<dbReference type="UniPathway" id="UPA00219"/>
<dbReference type="InterPro" id="IPR018044">
    <property type="entry name" value="Peptidase_S11"/>
</dbReference>
<dbReference type="InterPro" id="IPR015956">
    <property type="entry name" value="Peniciliin-bd_prot_C_sf"/>
</dbReference>
<dbReference type="GO" id="GO:0071555">
    <property type="term" value="P:cell wall organization"/>
    <property type="evidence" value="ECO:0007669"/>
    <property type="project" value="UniProtKB-KW"/>
</dbReference>
<dbReference type="PATRIC" id="fig|1423802.4.peg.1517"/>
<organism evidence="18 19">
    <name type="scientific">Lentilactobacillus senioris DSM 24302 = JCM 17472</name>
    <dbReference type="NCBI Taxonomy" id="1423802"/>
    <lineage>
        <taxon>Bacteria</taxon>
        <taxon>Bacillati</taxon>
        <taxon>Bacillota</taxon>
        <taxon>Bacilli</taxon>
        <taxon>Lactobacillales</taxon>
        <taxon>Lactobacillaceae</taxon>
        <taxon>Lentilactobacillus</taxon>
    </lineage>
</organism>
<keyword evidence="11" id="KW-0961">Cell wall biogenesis/degradation</keyword>
<evidence type="ECO:0000256" key="12">
    <source>
        <dbReference type="ARBA" id="ARBA00034000"/>
    </source>
</evidence>
<comment type="catalytic activity">
    <reaction evidence="12">
        <text>Preferential cleavage: (Ac)2-L-Lys-D-Ala-|-D-Ala. Also transpeptidation of peptidyl-alanyl moieties that are N-acyl substituents of D-alanine.</text>
        <dbReference type="EC" id="3.4.16.4"/>
    </reaction>
</comment>
<dbReference type="GO" id="GO:0009002">
    <property type="term" value="F:serine-type D-Ala-D-Ala carboxypeptidase activity"/>
    <property type="evidence" value="ECO:0007669"/>
    <property type="project" value="UniProtKB-EC"/>
</dbReference>
<evidence type="ECO:0000256" key="15">
    <source>
        <dbReference type="RuleBase" id="RU004016"/>
    </source>
</evidence>
<dbReference type="SUPFAM" id="SSF69189">
    <property type="entry name" value="Penicillin-binding protein associated domain"/>
    <property type="match status" value="1"/>
</dbReference>
<gene>
    <name evidence="18" type="ORF">FC56_GL001499</name>
</gene>
<dbReference type="PANTHER" id="PTHR21581:SF11">
    <property type="entry name" value="D-ALANYL-D-ALANINE CARBOXYPEPTIDASE DACA"/>
    <property type="match status" value="1"/>
</dbReference>
<dbReference type="InterPro" id="IPR012907">
    <property type="entry name" value="Peptidase_S11_C"/>
</dbReference>
<evidence type="ECO:0000313" key="19">
    <source>
        <dbReference type="Proteomes" id="UP000051256"/>
    </source>
</evidence>